<feature type="transmembrane region" description="Helical" evidence="1">
    <location>
        <begin position="12"/>
        <end position="42"/>
    </location>
</feature>
<reference evidence="2 3" key="1">
    <citation type="journal article" date="2014" name="Environ. Microbiol.">
        <title>Contrasting genomic patterns and infection strategies of two co-existing Bacteroidetes podovirus genera.</title>
        <authorList>
            <person name="Holmfeldt K."/>
            <person name="Howard-Varona C."/>
            <person name="Solonenko N."/>
            <person name="Sullivan M.B."/>
        </authorList>
    </citation>
    <scope>NUCLEOTIDE SEQUENCE [LARGE SCALE GENOMIC DNA]</scope>
    <source>
        <strain evidence="2 3">18</strain>
    </source>
</reference>
<dbReference type="EMBL" id="CP009976">
    <property type="protein sequence ID" value="AIZ41929.1"/>
    <property type="molecule type" value="Genomic_DNA"/>
</dbReference>
<protein>
    <submittedName>
        <fullName evidence="2">Membrane protein</fullName>
    </submittedName>
</protein>
<dbReference type="PROSITE" id="PS51257">
    <property type="entry name" value="PROKAR_LIPOPROTEIN"/>
    <property type="match status" value="1"/>
</dbReference>
<keyword evidence="1" id="KW-0472">Membrane</keyword>
<dbReference type="Proteomes" id="UP000030786">
    <property type="component" value="Chromosome"/>
</dbReference>
<dbReference type="RefSeq" id="WP_029445785.1">
    <property type="nucleotide sequence ID" value="NZ_CP009976.1"/>
</dbReference>
<dbReference type="AlphaFoldDB" id="A0AAU8S1K8"/>
<dbReference type="GeneID" id="78061125"/>
<evidence type="ECO:0000256" key="1">
    <source>
        <dbReference type="SAM" id="Phobius"/>
    </source>
</evidence>
<sequence>MEQQKLPKATAALVLSIISFIGCCCSNGFGGLILAGISLFLVKKDTELYNENPEEYSNYGIVKTTKIIAIISLVLSLIMVVFYIYLKATGKDAEMQERLMEWAEEMQQQQ</sequence>
<proteinExistence type="predicted"/>
<keyword evidence="1" id="KW-1133">Transmembrane helix</keyword>
<evidence type="ECO:0000313" key="2">
    <source>
        <dbReference type="EMBL" id="AIZ41929.1"/>
    </source>
</evidence>
<organism evidence="2 3">
    <name type="scientific">Cellulophaga baltica 18</name>
    <dbReference type="NCBI Taxonomy" id="1348584"/>
    <lineage>
        <taxon>Bacteria</taxon>
        <taxon>Pseudomonadati</taxon>
        <taxon>Bacteroidota</taxon>
        <taxon>Flavobacteriia</taxon>
        <taxon>Flavobacteriales</taxon>
        <taxon>Flavobacteriaceae</taxon>
        <taxon>Cellulophaga</taxon>
    </lineage>
</organism>
<feature type="transmembrane region" description="Helical" evidence="1">
    <location>
        <begin position="67"/>
        <end position="86"/>
    </location>
</feature>
<name>A0AAU8S1K8_9FLAO</name>
<evidence type="ECO:0000313" key="3">
    <source>
        <dbReference type="Proteomes" id="UP000030786"/>
    </source>
</evidence>
<dbReference type="NCBIfam" id="NF040945">
    <property type="entry name" value="CCC_membrane"/>
    <property type="match status" value="1"/>
</dbReference>
<dbReference type="InterPro" id="IPR011655">
    <property type="entry name" value="MpPF26"/>
</dbReference>
<dbReference type="KEGG" id="cbat:M666_10270"/>
<keyword evidence="1" id="KW-0812">Transmembrane</keyword>
<accession>A0AAU8S1K8</accession>
<gene>
    <name evidence="2" type="ORF">M666_10270</name>
</gene>
<dbReference type="Pfam" id="PF07666">
    <property type="entry name" value="MpPF26"/>
    <property type="match status" value="1"/>
</dbReference>